<evidence type="ECO:0000256" key="1">
    <source>
        <dbReference type="ARBA" id="ARBA00004123"/>
    </source>
</evidence>
<keyword evidence="9" id="KW-0539">Nucleus</keyword>
<dbReference type="Pfam" id="PF01422">
    <property type="entry name" value="zf-NF-X1"/>
    <property type="match status" value="7"/>
</dbReference>
<keyword evidence="6" id="KW-0862">Zinc</keyword>
<feature type="domain" description="NF-X1-type" evidence="11">
    <location>
        <begin position="749"/>
        <end position="781"/>
    </location>
</feature>
<dbReference type="Gene3D" id="3.30.1370.50">
    <property type="entry name" value="R3H-like domain"/>
    <property type="match status" value="1"/>
</dbReference>
<dbReference type="FunCoup" id="A0A0C3AA14">
    <property type="interactions" value="750"/>
</dbReference>
<evidence type="ECO:0000256" key="5">
    <source>
        <dbReference type="ARBA" id="ARBA00022771"/>
    </source>
</evidence>
<dbReference type="STRING" id="1036808.A0A0C3AA14"/>
<dbReference type="GO" id="GO:0000122">
    <property type="term" value="P:negative regulation of transcription by RNA polymerase II"/>
    <property type="evidence" value="ECO:0007669"/>
    <property type="project" value="TreeGrafter"/>
</dbReference>
<evidence type="ECO:0000313" key="12">
    <source>
        <dbReference type="EMBL" id="KIM70578.1"/>
    </source>
</evidence>
<organism evidence="12 13">
    <name type="scientific">Scleroderma citrinum Foug A</name>
    <dbReference type="NCBI Taxonomy" id="1036808"/>
    <lineage>
        <taxon>Eukaryota</taxon>
        <taxon>Fungi</taxon>
        <taxon>Dikarya</taxon>
        <taxon>Basidiomycota</taxon>
        <taxon>Agaricomycotina</taxon>
        <taxon>Agaricomycetes</taxon>
        <taxon>Agaricomycetidae</taxon>
        <taxon>Boletales</taxon>
        <taxon>Sclerodermatineae</taxon>
        <taxon>Sclerodermataceae</taxon>
        <taxon>Scleroderma</taxon>
    </lineage>
</organism>
<keyword evidence="3" id="KW-0479">Metal-binding</keyword>
<reference evidence="12 13" key="1">
    <citation type="submission" date="2014-04" db="EMBL/GenBank/DDBJ databases">
        <authorList>
            <consortium name="DOE Joint Genome Institute"/>
            <person name="Kuo A."/>
            <person name="Kohler A."/>
            <person name="Nagy L.G."/>
            <person name="Floudas D."/>
            <person name="Copeland A."/>
            <person name="Barry K.W."/>
            <person name="Cichocki N."/>
            <person name="Veneault-Fourrey C."/>
            <person name="LaButti K."/>
            <person name="Lindquist E.A."/>
            <person name="Lipzen A."/>
            <person name="Lundell T."/>
            <person name="Morin E."/>
            <person name="Murat C."/>
            <person name="Sun H."/>
            <person name="Tunlid A."/>
            <person name="Henrissat B."/>
            <person name="Grigoriev I.V."/>
            <person name="Hibbett D.S."/>
            <person name="Martin F."/>
            <person name="Nordberg H.P."/>
            <person name="Cantor M.N."/>
            <person name="Hua S.X."/>
        </authorList>
    </citation>
    <scope>NUCLEOTIDE SEQUENCE [LARGE SCALE GENOMIC DNA]</scope>
    <source>
        <strain evidence="12 13">Foug A</strain>
    </source>
</reference>
<feature type="domain" description="NF-X1-type" evidence="11">
    <location>
        <begin position="577"/>
        <end position="596"/>
    </location>
</feature>
<evidence type="ECO:0000256" key="2">
    <source>
        <dbReference type="ARBA" id="ARBA00007269"/>
    </source>
</evidence>
<feature type="domain" description="NF-X1-type" evidence="11">
    <location>
        <begin position="303"/>
        <end position="324"/>
    </location>
</feature>
<feature type="compositionally biased region" description="Low complexity" evidence="10">
    <location>
        <begin position="112"/>
        <end position="122"/>
    </location>
</feature>
<comment type="subcellular location">
    <subcellularLocation>
        <location evidence="1">Nucleus</location>
    </subcellularLocation>
</comment>
<evidence type="ECO:0000313" key="13">
    <source>
        <dbReference type="Proteomes" id="UP000053989"/>
    </source>
</evidence>
<feature type="domain" description="NF-X1-type" evidence="11">
    <location>
        <begin position="380"/>
        <end position="401"/>
    </location>
</feature>
<protein>
    <recommendedName>
        <fullName evidence="11">NF-X1-type domain-containing protein</fullName>
    </recommendedName>
</protein>
<name>A0A0C3AA14_9AGAM</name>
<feature type="region of interest" description="Disordered" evidence="10">
    <location>
        <begin position="950"/>
        <end position="1029"/>
    </location>
</feature>
<dbReference type="GO" id="GO:0000981">
    <property type="term" value="F:DNA-binding transcription factor activity, RNA polymerase II-specific"/>
    <property type="evidence" value="ECO:0007669"/>
    <property type="project" value="TreeGrafter"/>
</dbReference>
<dbReference type="PANTHER" id="PTHR12360:SF12">
    <property type="entry name" value="TRANSCRIPTIONAL REPRESSOR NF-X1"/>
    <property type="match status" value="1"/>
</dbReference>
<dbReference type="InterPro" id="IPR000967">
    <property type="entry name" value="Znf_NFX1"/>
</dbReference>
<evidence type="ECO:0000256" key="6">
    <source>
        <dbReference type="ARBA" id="ARBA00022833"/>
    </source>
</evidence>
<keyword evidence="8" id="KW-0804">Transcription</keyword>
<dbReference type="GO" id="GO:0008270">
    <property type="term" value="F:zinc ion binding"/>
    <property type="evidence" value="ECO:0007669"/>
    <property type="project" value="UniProtKB-KW"/>
</dbReference>
<dbReference type="HOGENOM" id="CLU_005714_3_1_1"/>
<dbReference type="Proteomes" id="UP000053989">
    <property type="component" value="Unassembled WGS sequence"/>
</dbReference>
<dbReference type="OrthoDB" id="6512771at2759"/>
<dbReference type="GO" id="GO:0005634">
    <property type="term" value="C:nucleus"/>
    <property type="evidence" value="ECO:0007669"/>
    <property type="project" value="UniProtKB-SubCell"/>
</dbReference>
<dbReference type="InterPro" id="IPR001374">
    <property type="entry name" value="R3H_dom"/>
</dbReference>
<dbReference type="EMBL" id="KN822004">
    <property type="protein sequence ID" value="KIM70578.1"/>
    <property type="molecule type" value="Genomic_DNA"/>
</dbReference>
<reference evidence="13" key="2">
    <citation type="submission" date="2015-01" db="EMBL/GenBank/DDBJ databases">
        <title>Evolutionary Origins and Diversification of the Mycorrhizal Mutualists.</title>
        <authorList>
            <consortium name="DOE Joint Genome Institute"/>
            <consortium name="Mycorrhizal Genomics Consortium"/>
            <person name="Kohler A."/>
            <person name="Kuo A."/>
            <person name="Nagy L.G."/>
            <person name="Floudas D."/>
            <person name="Copeland A."/>
            <person name="Barry K.W."/>
            <person name="Cichocki N."/>
            <person name="Veneault-Fourrey C."/>
            <person name="LaButti K."/>
            <person name="Lindquist E.A."/>
            <person name="Lipzen A."/>
            <person name="Lundell T."/>
            <person name="Morin E."/>
            <person name="Murat C."/>
            <person name="Riley R."/>
            <person name="Ohm R."/>
            <person name="Sun H."/>
            <person name="Tunlid A."/>
            <person name="Henrissat B."/>
            <person name="Grigoriev I.V."/>
            <person name="Hibbett D.S."/>
            <person name="Martin F."/>
        </authorList>
    </citation>
    <scope>NUCLEOTIDE SEQUENCE [LARGE SCALE GENOMIC DNA]</scope>
    <source>
        <strain evidence="13">Foug A</strain>
    </source>
</reference>
<evidence type="ECO:0000256" key="7">
    <source>
        <dbReference type="ARBA" id="ARBA00023015"/>
    </source>
</evidence>
<dbReference type="InParanoid" id="A0A0C3AA14"/>
<keyword evidence="7" id="KW-0805">Transcription regulation</keyword>
<keyword evidence="4" id="KW-0677">Repeat</keyword>
<dbReference type="SUPFAM" id="SSF82708">
    <property type="entry name" value="R3H domain"/>
    <property type="match status" value="1"/>
</dbReference>
<dbReference type="Pfam" id="PF01424">
    <property type="entry name" value="R3H"/>
    <property type="match status" value="1"/>
</dbReference>
<feature type="compositionally biased region" description="Low complexity" evidence="10">
    <location>
        <begin position="1006"/>
        <end position="1022"/>
    </location>
</feature>
<feature type="domain" description="NF-X1-type" evidence="11">
    <location>
        <begin position="457"/>
        <end position="475"/>
    </location>
</feature>
<evidence type="ECO:0000259" key="11">
    <source>
        <dbReference type="SMART" id="SM00438"/>
    </source>
</evidence>
<comment type="similarity">
    <text evidence="2">Belongs to the NFX1 family.</text>
</comment>
<evidence type="ECO:0000256" key="10">
    <source>
        <dbReference type="SAM" id="MobiDB-lite"/>
    </source>
</evidence>
<dbReference type="SMART" id="SM00438">
    <property type="entry name" value="ZnF_NFX"/>
    <property type="match status" value="7"/>
</dbReference>
<feature type="domain" description="NF-X1-type" evidence="11">
    <location>
        <begin position="728"/>
        <end position="747"/>
    </location>
</feature>
<evidence type="ECO:0000256" key="4">
    <source>
        <dbReference type="ARBA" id="ARBA00022737"/>
    </source>
</evidence>
<keyword evidence="13" id="KW-1185">Reference proteome</keyword>
<proteinExistence type="inferred from homology"/>
<feature type="compositionally biased region" description="Basic residues" evidence="10">
    <location>
        <begin position="31"/>
        <end position="42"/>
    </location>
</feature>
<feature type="compositionally biased region" description="Low complexity" evidence="10">
    <location>
        <begin position="953"/>
        <end position="966"/>
    </location>
</feature>
<feature type="domain" description="NF-X1-type" evidence="11">
    <location>
        <begin position="254"/>
        <end position="272"/>
    </location>
</feature>
<dbReference type="PANTHER" id="PTHR12360">
    <property type="entry name" value="NUCLEAR TRANSCRIPTION FACTOR, X-BOX BINDING 1 NFX1"/>
    <property type="match status" value="1"/>
</dbReference>
<evidence type="ECO:0000256" key="3">
    <source>
        <dbReference type="ARBA" id="ARBA00022723"/>
    </source>
</evidence>
<evidence type="ECO:0000256" key="8">
    <source>
        <dbReference type="ARBA" id="ARBA00023163"/>
    </source>
</evidence>
<dbReference type="InterPro" id="IPR034078">
    <property type="entry name" value="NFX1_fam"/>
</dbReference>
<sequence>MDNEPPQTSPSPRGSKSARRRPHENSSKAAFQRKPKQERHKHPEGGSSRAPERIPTPDSSTPATAAEGSGEPPQAQPRSRRSRFNGKITQPTEDQGPSRSSPTPKPKPKYPRGPTGDDLTSTLTRSLRTAPYLDCPICFNPVRPEHPTWSCSPPQDSFSEDEKERLQCCWTTFHLKCIRSWAEKSVKDIVEAWRARGEVRPGEWRCPGCQMKRERVPTTYWCFCNRTSNPSPPRGMSTPHSCALPCSRPRISGCGHPCPLPCHPGPCPPCKITVRKSCFCGKALRNIQGSFSCMAICDRQLSCENPSHKCKLACHLGPCPPCEVTEEVQCWCEGETKVVGCGEMKSEAIQCVISDSMQQTEKTWIGRFGCGKTCNRAFACGKHTCSKLCHPPSRLPPPCPFDPASVTYCACGRYQVARASDSRGGSQSQSPLALPERTSCTSPLPICPSVCSKVLPCGHTCESICHWGACPPCTNQIERPCRCGSTKRPVQCGITAPGDSSLDPNSEPNPGEIICSRPCRALRTCGRHRCGRLCCPLASVTPSKPKGKARAAALEDLQADAGWLHECDIPCRRVLGCGNHRCERKDHPGSCGVCLQAIFEELACPCDRTVLEPPIACGTRLTCAYPCARPLPPCGHPHVPHACHEAVIVAGADTAEEGLGPNEGHPITSVNEGRGTPLGDDATTPIPCPPCPWLTSKRCTCGKKIVDNVPCSQVRVHCGIICGRLMPCGFHHCQRTCHEDECGACTAVCGKSRKSCLPEHHPCTQTCHAPAACPETEPCLATVTLTCPCGNLRSMVPCSANKQNPTCNSDCDVKKRNARLAEAFGISDQKNDTVGSKVVWNDALTAFARVPGNTKFVRSMEATFADFIKSDRRAQVLPHMSLEQRQFIQGFASVYRIDTCMVDQEPHRSVQLIRRIDTRIPTPLLGQATPSTPSLGKLIDLRSAVAQKGVGGSTTASTTASPAWGGPSRVPSPLRGADTKPSTARVCSAPGSEVPPSGRVWVSPSVQAQRAQATAPATAVVPDSWEDDT</sequence>
<dbReference type="InterPro" id="IPR036867">
    <property type="entry name" value="R3H_dom_sf"/>
</dbReference>
<keyword evidence="5" id="KW-0863">Zinc-finger</keyword>
<accession>A0A0C3AA14</accession>
<feature type="region of interest" description="Disordered" evidence="10">
    <location>
        <begin position="1"/>
        <end position="122"/>
    </location>
</feature>
<gene>
    <name evidence="12" type="ORF">SCLCIDRAFT_156168</name>
</gene>
<dbReference type="GO" id="GO:0000977">
    <property type="term" value="F:RNA polymerase II transcription regulatory region sequence-specific DNA binding"/>
    <property type="evidence" value="ECO:0007669"/>
    <property type="project" value="TreeGrafter"/>
</dbReference>
<dbReference type="AlphaFoldDB" id="A0A0C3AA14"/>
<dbReference type="CDD" id="cd06008">
    <property type="entry name" value="NF-X1-zinc-finger"/>
    <property type="match status" value="4"/>
</dbReference>
<evidence type="ECO:0000256" key="9">
    <source>
        <dbReference type="ARBA" id="ARBA00023242"/>
    </source>
</evidence>